<evidence type="ECO:0000313" key="4">
    <source>
        <dbReference type="Proteomes" id="UP000813462"/>
    </source>
</evidence>
<dbReference type="SMART" id="SM00554">
    <property type="entry name" value="FAS1"/>
    <property type="match status" value="1"/>
</dbReference>
<comment type="similarity">
    <text evidence="1">Belongs to the fasciclin-like AGP family.</text>
</comment>
<accession>A0A978VAN3</accession>
<organism evidence="3 4">
    <name type="scientific">Ziziphus jujuba var. spinosa</name>
    <dbReference type="NCBI Taxonomy" id="714518"/>
    <lineage>
        <taxon>Eukaryota</taxon>
        <taxon>Viridiplantae</taxon>
        <taxon>Streptophyta</taxon>
        <taxon>Embryophyta</taxon>
        <taxon>Tracheophyta</taxon>
        <taxon>Spermatophyta</taxon>
        <taxon>Magnoliopsida</taxon>
        <taxon>eudicotyledons</taxon>
        <taxon>Gunneridae</taxon>
        <taxon>Pentapetalae</taxon>
        <taxon>rosids</taxon>
        <taxon>fabids</taxon>
        <taxon>Rosales</taxon>
        <taxon>Rhamnaceae</taxon>
        <taxon>Paliureae</taxon>
        <taxon>Ziziphus</taxon>
    </lineage>
</organism>
<dbReference type="InterPro" id="IPR000782">
    <property type="entry name" value="FAS1_domain"/>
</dbReference>
<comment type="caution">
    <text evidence="3">The sequence shown here is derived from an EMBL/GenBank/DDBJ whole genome shotgun (WGS) entry which is preliminary data.</text>
</comment>
<evidence type="ECO:0000256" key="1">
    <source>
        <dbReference type="ARBA" id="ARBA00007843"/>
    </source>
</evidence>
<dbReference type="PANTHER" id="PTHR33985">
    <property type="entry name" value="OS02G0491300 PROTEIN-RELATED"/>
    <property type="match status" value="1"/>
</dbReference>
<dbReference type="AlphaFoldDB" id="A0A978VAN3"/>
<proteinExistence type="inferred from homology"/>
<sequence length="124" mass="14221">MMGTIFAPVDQSMVNPINNVSIFLRHDVPCKLLWNDLVNFDDGTVLPTYSNGFTITVTRSDSVLMLNGVPVFSPNIYFSDPIVVHTRFLLSKRNPKKWQKFLIGLEKTVTKCYWAMMNFEARKS</sequence>
<protein>
    <recommendedName>
        <fullName evidence="2">FAS1 domain-containing protein</fullName>
    </recommendedName>
</protein>
<dbReference type="InterPro" id="IPR052806">
    <property type="entry name" value="Fasciclin-like_AGP"/>
</dbReference>
<gene>
    <name evidence="3" type="ORF">FEM48_Zijuj06G0175500</name>
</gene>
<dbReference type="PANTHER" id="PTHR33985:SF17">
    <property type="entry name" value="FASCICLIN-LIKE ARABINOGALACTAN PROTEIN 20"/>
    <property type="match status" value="1"/>
</dbReference>
<dbReference type="SUPFAM" id="SSF82153">
    <property type="entry name" value="FAS1 domain"/>
    <property type="match status" value="1"/>
</dbReference>
<reference evidence="3" key="1">
    <citation type="journal article" date="2021" name="Front. Plant Sci.">
        <title>Chromosome-Scale Genome Assembly for Chinese Sour Jujube and Insights Into Its Genome Evolution and Domestication Signature.</title>
        <authorList>
            <person name="Shen L.-Y."/>
            <person name="Luo H."/>
            <person name="Wang X.-L."/>
            <person name="Wang X.-M."/>
            <person name="Qiu X.-J."/>
            <person name="Liu H."/>
            <person name="Zhou S.-S."/>
            <person name="Jia K.-H."/>
            <person name="Nie S."/>
            <person name="Bao Y.-T."/>
            <person name="Zhang R.-G."/>
            <person name="Yun Q.-Z."/>
            <person name="Chai Y.-H."/>
            <person name="Lu J.-Y."/>
            <person name="Li Y."/>
            <person name="Zhao S.-W."/>
            <person name="Mao J.-F."/>
            <person name="Jia S.-G."/>
            <person name="Mao Y.-M."/>
        </authorList>
    </citation>
    <scope>NUCLEOTIDE SEQUENCE</scope>
    <source>
        <strain evidence="3">AT0</strain>
        <tissue evidence="3">Leaf</tissue>
    </source>
</reference>
<evidence type="ECO:0000259" key="2">
    <source>
        <dbReference type="SMART" id="SM00554"/>
    </source>
</evidence>
<dbReference type="InterPro" id="IPR036378">
    <property type="entry name" value="FAS1_dom_sf"/>
</dbReference>
<feature type="domain" description="FAS1" evidence="2">
    <location>
        <begin position="4"/>
        <end position="92"/>
    </location>
</feature>
<name>A0A978VAN3_ZIZJJ</name>
<dbReference type="Proteomes" id="UP000813462">
    <property type="component" value="Unassembled WGS sequence"/>
</dbReference>
<dbReference type="EMBL" id="JAEACU010000006">
    <property type="protein sequence ID" value="KAH7524968.1"/>
    <property type="molecule type" value="Genomic_DNA"/>
</dbReference>
<evidence type="ECO:0000313" key="3">
    <source>
        <dbReference type="EMBL" id="KAH7524968.1"/>
    </source>
</evidence>